<protein>
    <recommendedName>
        <fullName evidence="1">non-specific serine/threonine protein kinase</fullName>
        <ecNumber evidence="1">2.7.11.1</ecNumber>
    </recommendedName>
</protein>
<accession>A0A836I2G1</accession>
<comment type="caution">
    <text evidence="11">The sequence shown here is derived from an EMBL/GenBank/DDBJ whole genome shotgun (WGS) entry which is preliminary data.</text>
</comment>
<dbReference type="EMBL" id="JAFHLR010000007">
    <property type="protein sequence ID" value="KAG5486808.1"/>
    <property type="molecule type" value="Genomic_DNA"/>
</dbReference>
<dbReference type="PANTHER" id="PTHR44899:SF3">
    <property type="entry name" value="SERINE_THREONINE-PROTEIN KINASE NEK1"/>
    <property type="match status" value="1"/>
</dbReference>
<sequence>MAAPEYKILEKMATGTFGIVFKVRRMTDHQVFVMKRISLLGLTESQRRDAAQEIVVMRDLHHPCVVSQRDAFLFNEHDLCLVMDYYDGGDMDTRMAAQRELDMYFDFDQVMLWFVQLVLGAQYLHAHNVVHRDIKIHNVFVRSKDMSVVLGDFGISERLGASLAGHTWAAARTLGCAQESNSTSFASAPAMAPVMTVGSPSPTRTNDGDDTTPSHRASGGSHPPMPGGAGAGAAVSLPLLQQQAAWSSGQWGAESPLDSRSLSPCEPPLHMQQLSASSNAASSYSRGSQQRRLHGGVDGIGAMEAAMKGTPLYMAPEVLQGGAASPKSDVWSLGCVLYELLALRHPFESRDLAPLVMRVLRGQRDPLPAHYPRPIANLINRMLCLDASQRPSCEEVLTVPCVRAYVDLWRSLRTPLDVPTSPGESALMRQLEAWQANVDVCNARHPGDPRGKSLHYTELNRQVLSPACTPAEERENVERRALEAAQPSGLLGSTSSFGIGGGVHDGTFFYGATGARLTSAVSGHGGGELQSIPSSREGAMCMAPSDSMRPYMVYDIAPELATNASVARAEPSGAEAAAGKALLGRPPRPSRRPSGSSPSRPGQAGDLAITGQNIGNRGARLGSARRPAGVTRCEDSPMISGATGHRLHHQARQREAAASQEGGVRACYKGRAKPACVPLNISASPALDGAAAIRMATPLGSLTQVSLRTSLSTPPLPCERSSPRRDSLDEDALFFRVYRNVADMRFASLHEIAEAVEQLRQRVQQRMRHHRVLNDIEVLHERHGSLLLRSMPHVLHVLEVAAATEDSGTGPGSARSSISPEDVYACMVQQIDQERFGREQLQLNAHSDDKAADISQSGPLPTGRPLPPRIRELRAASALAQAAARQKAQLCERLLPREPKGSSISATNRGLSSPSRAAARFADPAAPLMVASTSGGRSSSPTAAMELRRWRPYVERRNRLSSALTSVFDAATLRKVYAYFRTCALLQRDAALVRRLVPDRRQWAALPSIEELAVLDRRLEDMFGEKPMREEKRSA</sequence>
<dbReference type="EC" id="2.7.11.1" evidence="1"/>
<feature type="domain" description="Protein kinase" evidence="10">
    <location>
        <begin position="6"/>
        <end position="406"/>
    </location>
</feature>
<organism evidence="11 12">
    <name type="scientific">Leishmania orientalis</name>
    <dbReference type="NCBI Taxonomy" id="2249476"/>
    <lineage>
        <taxon>Eukaryota</taxon>
        <taxon>Discoba</taxon>
        <taxon>Euglenozoa</taxon>
        <taxon>Kinetoplastea</taxon>
        <taxon>Metakinetoplastina</taxon>
        <taxon>Trypanosomatida</taxon>
        <taxon>Trypanosomatidae</taxon>
        <taxon>Leishmaniinae</taxon>
        <taxon>Leishmania</taxon>
    </lineage>
</organism>
<evidence type="ECO:0000313" key="11">
    <source>
        <dbReference type="EMBL" id="KAG5486808.1"/>
    </source>
</evidence>
<gene>
    <name evidence="11" type="ORF">LSCM4_06273</name>
</gene>
<feature type="region of interest" description="Disordered" evidence="9">
    <location>
        <begin position="187"/>
        <end position="232"/>
    </location>
</feature>
<keyword evidence="5" id="KW-0418">Kinase</keyword>
<dbReference type="Gene3D" id="1.10.510.10">
    <property type="entry name" value="Transferase(Phosphotransferase) domain 1"/>
    <property type="match status" value="2"/>
</dbReference>
<dbReference type="KEGG" id="loi:92362131"/>
<dbReference type="InterPro" id="IPR051131">
    <property type="entry name" value="NEK_Ser/Thr_kinase_NIMA"/>
</dbReference>
<dbReference type="SUPFAM" id="SSF56112">
    <property type="entry name" value="Protein kinase-like (PK-like)"/>
    <property type="match status" value="1"/>
</dbReference>
<feature type="region of interest" description="Disordered" evidence="9">
    <location>
        <begin position="571"/>
        <end position="660"/>
    </location>
</feature>
<evidence type="ECO:0000256" key="3">
    <source>
        <dbReference type="ARBA" id="ARBA00022679"/>
    </source>
</evidence>
<dbReference type="GeneID" id="92362131"/>
<evidence type="ECO:0000256" key="4">
    <source>
        <dbReference type="ARBA" id="ARBA00022741"/>
    </source>
</evidence>
<dbReference type="AlphaFoldDB" id="A0A836I2G1"/>
<feature type="compositionally biased region" description="Low complexity" evidence="9">
    <location>
        <begin position="571"/>
        <end position="585"/>
    </location>
</feature>
<evidence type="ECO:0000256" key="8">
    <source>
        <dbReference type="ARBA" id="ARBA00048679"/>
    </source>
</evidence>
<dbReference type="FunFam" id="1.10.510.10:FF:001566">
    <property type="entry name" value="Protein_kinase_-_putative"/>
    <property type="match status" value="1"/>
</dbReference>
<keyword evidence="3" id="KW-0808">Transferase</keyword>
<dbReference type="Gene3D" id="3.30.200.20">
    <property type="entry name" value="Phosphorylase Kinase, domain 1"/>
    <property type="match status" value="1"/>
</dbReference>
<feature type="region of interest" description="Disordered" evidence="9">
    <location>
        <begin position="248"/>
        <end position="292"/>
    </location>
</feature>
<comment type="catalytic activity">
    <reaction evidence="8">
        <text>L-seryl-[protein] + ATP = O-phospho-L-seryl-[protein] + ADP + H(+)</text>
        <dbReference type="Rhea" id="RHEA:17989"/>
        <dbReference type="Rhea" id="RHEA-COMP:9863"/>
        <dbReference type="Rhea" id="RHEA-COMP:11604"/>
        <dbReference type="ChEBI" id="CHEBI:15378"/>
        <dbReference type="ChEBI" id="CHEBI:29999"/>
        <dbReference type="ChEBI" id="CHEBI:30616"/>
        <dbReference type="ChEBI" id="CHEBI:83421"/>
        <dbReference type="ChEBI" id="CHEBI:456216"/>
        <dbReference type="EC" id="2.7.11.1"/>
    </reaction>
</comment>
<dbReference type="SMART" id="SM00220">
    <property type="entry name" value="S_TKc"/>
    <property type="match status" value="1"/>
</dbReference>
<keyword evidence="2" id="KW-0723">Serine/threonine-protein kinase</keyword>
<dbReference type="GO" id="GO:0004674">
    <property type="term" value="F:protein serine/threonine kinase activity"/>
    <property type="evidence" value="ECO:0007669"/>
    <property type="project" value="UniProtKB-KW"/>
</dbReference>
<reference evidence="12" key="2">
    <citation type="journal article" date="2021" name="Sci. Data">
        <title>Chromosome-scale genome sequencing, assembly and annotation of six genomes from subfamily Leishmaniinae.</title>
        <authorList>
            <person name="Almutairi H."/>
            <person name="Urbaniak M.D."/>
            <person name="Bates M.D."/>
            <person name="Jariyapan N."/>
            <person name="Kwakye-Nuako G."/>
            <person name="Thomaz Soccol V."/>
            <person name="Al-Salem W.S."/>
            <person name="Dillon R.J."/>
            <person name="Bates P.A."/>
            <person name="Gatherer D."/>
        </authorList>
    </citation>
    <scope>NUCLEOTIDE SEQUENCE [LARGE SCALE GENOMIC DNA]</scope>
</reference>
<evidence type="ECO:0000256" key="2">
    <source>
        <dbReference type="ARBA" id="ARBA00022527"/>
    </source>
</evidence>
<dbReference type="PROSITE" id="PS00108">
    <property type="entry name" value="PROTEIN_KINASE_ST"/>
    <property type="match status" value="1"/>
</dbReference>
<dbReference type="InterPro" id="IPR008271">
    <property type="entry name" value="Ser/Thr_kinase_AS"/>
</dbReference>
<feature type="compositionally biased region" description="Low complexity" evidence="9">
    <location>
        <begin position="275"/>
        <end position="288"/>
    </location>
</feature>
<comment type="catalytic activity">
    <reaction evidence="7">
        <text>L-threonyl-[protein] + ATP = O-phospho-L-threonyl-[protein] + ADP + H(+)</text>
        <dbReference type="Rhea" id="RHEA:46608"/>
        <dbReference type="Rhea" id="RHEA-COMP:11060"/>
        <dbReference type="Rhea" id="RHEA-COMP:11605"/>
        <dbReference type="ChEBI" id="CHEBI:15378"/>
        <dbReference type="ChEBI" id="CHEBI:30013"/>
        <dbReference type="ChEBI" id="CHEBI:30616"/>
        <dbReference type="ChEBI" id="CHEBI:61977"/>
        <dbReference type="ChEBI" id="CHEBI:456216"/>
        <dbReference type="EC" id="2.7.11.1"/>
    </reaction>
</comment>
<dbReference type="Proteomes" id="UP000674143">
    <property type="component" value="Unassembled WGS sequence"/>
</dbReference>
<evidence type="ECO:0000313" key="12">
    <source>
        <dbReference type="Proteomes" id="UP000674143"/>
    </source>
</evidence>
<dbReference type="PANTHER" id="PTHR44899">
    <property type="entry name" value="CAMK FAMILY PROTEIN KINASE"/>
    <property type="match status" value="1"/>
</dbReference>
<name>A0A836I2G1_9TRYP</name>
<dbReference type="InterPro" id="IPR000719">
    <property type="entry name" value="Prot_kinase_dom"/>
</dbReference>
<dbReference type="GO" id="GO:0005524">
    <property type="term" value="F:ATP binding"/>
    <property type="evidence" value="ECO:0007669"/>
    <property type="project" value="UniProtKB-KW"/>
</dbReference>
<keyword evidence="4" id="KW-0547">Nucleotide-binding</keyword>
<evidence type="ECO:0000256" key="9">
    <source>
        <dbReference type="SAM" id="MobiDB-lite"/>
    </source>
</evidence>
<dbReference type="PROSITE" id="PS50011">
    <property type="entry name" value="PROTEIN_KINASE_DOM"/>
    <property type="match status" value="1"/>
</dbReference>
<evidence type="ECO:0000256" key="5">
    <source>
        <dbReference type="ARBA" id="ARBA00022777"/>
    </source>
</evidence>
<keyword evidence="12" id="KW-1185">Reference proteome</keyword>
<feature type="compositionally biased region" description="Low complexity" evidence="9">
    <location>
        <begin position="592"/>
        <end position="602"/>
    </location>
</feature>
<evidence type="ECO:0000256" key="7">
    <source>
        <dbReference type="ARBA" id="ARBA00047899"/>
    </source>
</evidence>
<evidence type="ECO:0000259" key="10">
    <source>
        <dbReference type="PROSITE" id="PS50011"/>
    </source>
</evidence>
<reference evidence="12" key="1">
    <citation type="journal article" date="2021" name="Microbiol. Resour. Announc.">
        <title>LGAAP: Leishmaniinae Genome Assembly and Annotation Pipeline.</title>
        <authorList>
            <person name="Almutairi H."/>
            <person name="Urbaniak M.D."/>
            <person name="Bates M.D."/>
            <person name="Jariyapan N."/>
            <person name="Kwakye-Nuako G."/>
            <person name="Thomaz-Soccol V."/>
            <person name="Al-Salem W.S."/>
            <person name="Dillon R.J."/>
            <person name="Bates P.A."/>
            <person name="Gatherer D."/>
        </authorList>
    </citation>
    <scope>NUCLEOTIDE SEQUENCE [LARGE SCALE GENOMIC DNA]</scope>
</reference>
<dbReference type="RefSeq" id="XP_067065602.1">
    <property type="nucleotide sequence ID" value="XM_067208197.1"/>
</dbReference>
<dbReference type="InterPro" id="IPR011009">
    <property type="entry name" value="Kinase-like_dom_sf"/>
</dbReference>
<dbReference type="Pfam" id="PF00069">
    <property type="entry name" value="Pkinase"/>
    <property type="match status" value="2"/>
</dbReference>
<keyword evidence="6" id="KW-0067">ATP-binding</keyword>
<evidence type="ECO:0000256" key="6">
    <source>
        <dbReference type="ARBA" id="ARBA00022840"/>
    </source>
</evidence>
<evidence type="ECO:0000256" key="1">
    <source>
        <dbReference type="ARBA" id="ARBA00012513"/>
    </source>
</evidence>
<proteinExistence type="predicted"/>